<dbReference type="EMBL" id="OX597816">
    <property type="protein sequence ID" value="CAI9719792.1"/>
    <property type="molecule type" value="Genomic_DNA"/>
</dbReference>
<keyword evidence="2" id="KW-0964">Secreted</keyword>
<evidence type="ECO:0000313" key="10">
    <source>
        <dbReference type="Proteomes" id="UP001162480"/>
    </source>
</evidence>
<feature type="compositionally biased region" description="Basic residues" evidence="6">
    <location>
        <begin position="258"/>
        <end position="269"/>
    </location>
</feature>
<gene>
    <name evidence="9" type="ORF">OCTVUL_1B027132</name>
</gene>
<dbReference type="FunFam" id="4.10.410.10:FF:000011">
    <property type="entry name" value="Tissue factor pathway inhibitor"/>
    <property type="match status" value="1"/>
</dbReference>
<dbReference type="CDD" id="cd00109">
    <property type="entry name" value="Kunitz-type"/>
    <property type="match status" value="1"/>
</dbReference>
<dbReference type="Pfam" id="PF00014">
    <property type="entry name" value="Kunitz_BPTI"/>
    <property type="match status" value="1"/>
</dbReference>
<dbReference type="InterPro" id="IPR050098">
    <property type="entry name" value="TFPI/VKTCI-like"/>
</dbReference>
<keyword evidence="3 9" id="KW-0646">Protease inhibitor</keyword>
<protein>
    <submittedName>
        <fullName evidence="9">Kunitz-type serine protease inhibitor</fullName>
    </submittedName>
</protein>
<proteinExistence type="predicted"/>
<dbReference type="SMART" id="SM00131">
    <property type="entry name" value="KU"/>
    <property type="match status" value="1"/>
</dbReference>
<dbReference type="GO" id="GO:0005576">
    <property type="term" value="C:extracellular region"/>
    <property type="evidence" value="ECO:0007669"/>
    <property type="project" value="UniProtKB-SubCell"/>
</dbReference>
<feature type="region of interest" description="Disordered" evidence="6">
    <location>
        <begin position="242"/>
        <end position="269"/>
    </location>
</feature>
<dbReference type="PROSITE" id="PS50279">
    <property type="entry name" value="BPTI_KUNITZ_2"/>
    <property type="match status" value="1"/>
</dbReference>
<dbReference type="PANTHER" id="PTHR10083">
    <property type="entry name" value="KUNITZ-TYPE PROTEASE INHIBITOR-RELATED"/>
    <property type="match status" value="1"/>
</dbReference>
<dbReference type="SUPFAM" id="SSF57362">
    <property type="entry name" value="BPTI-like"/>
    <property type="match status" value="1"/>
</dbReference>
<evidence type="ECO:0000313" key="9">
    <source>
        <dbReference type="EMBL" id="CAI9719792.1"/>
    </source>
</evidence>
<keyword evidence="10" id="KW-1185">Reference proteome</keyword>
<dbReference type="InterPro" id="IPR020901">
    <property type="entry name" value="Prtase_inh_Kunz-CS"/>
</dbReference>
<dbReference type="Proteomes" id="UP001162480">
    <property type="component" value="Chromosome 3"/>
</dbReference>
<evidence type="ECO:0000256" key="5">
    <source>
        <dbReference type="ARBA" id="ARBA00023157"/>
    </source>
</evidence>
<dbReference type="GO" id="GO:0004867">
    <property type="term" value="F:serine-type endopeptidase inhibitor activity"/>
    <property type="evidence" value="ECO:0007669"/>
    <property type="project" value="UniProtKB-KW"/>
</dbReference>
<feature type="domain" description="BPTI/Kunitz inhibitor" evidence="8">
    <location>
        <begin position="74"/>
        <end position="124"/>
    </location>
</feature>
<keyword evidence="5" id="KW-1015">Disulfide bond</keyword>
<dbReference type="AlphaFoldDB" id="A0AA36AS46"/>
<dbReference type="PRINTS" id="PR00759">
    <property type="entry name" value="BASICPTASE"/>
</dbReference>
<dbReference type="PROSITE" id="PS00280">
    <property type="entry name" value="BPTI_KUNITZ_1"/>
    <property type="match status" value="1"/>
</dbReference>
<evidence type="ECO:0000256" key="3">
    <source>
        <dbReference type="ARBA" id="ARBA00022690"/>
    </source>
</evidence>
<keyword evidence="4 9" id="KW-0722">Serine protease inhibitor</keyword>
<dbReference type="InterPro" id="IPR002223">
    <property type="entry name" value="Kunitz_BPTI"/>
</dbReference>
<evidence type="ECO:0000256" key="6">
    <source>
        <dbReference type="SAM" id="MobiDB-lite"/>
    </source>
</evidence>
<dbReference type="InterPro" id="IPR036880">
    <property type="entry name" value="Kunitz_BPTI_sf"/>
</dbReference>
<sequence>MMAASYLLLLTSALALVSGQRYSRGEAAKKKCESYGKMCPYNKICVIQHIQVPRKMSIPVCIFKVQKPVNSEICKLPPDHGKCGARFVRWYFNRHSQQCSWFHYSGCSGNRNRFTSKESCEDFCISHNSALQMVPQEIRANPVNAFNSYNDADVYLKKYNDIESEWDGVEETGNDTSPMMAKLANNLVLTVTTNPLDTLQPLSWYKKRRCLKWKRQNRRLCTKKNWKHRGYKKQRKNRVSFLRKETKPLSAPTYAHSPRGRNSSHRGRYRYLPNRANGHKLFSILKRPFHLKVNHHKLNRRMPVAAIAVVVTTDFGPVG</sequence>
<dbReference type="Gene3D" id="4.10.410.10">
    <property type="entry name" value="Pancreatic trypsin inhibitor Kunitz domain"/>
    <property type="match status" value="1"/>
</dbReference>
<comment type="subcellular location">
    <subcellularLocation>
        <location evidence="1">Secreted</location>
    </subcellularLocation>
</comment>
<accession>A0AA36AS46</accession>
<evidence type="ECO:0000259" key="8">
    <source>
        <dbReference type="PROSITE" id="PS50279"/>
    </source>
</evidence>
<name>A0AA36AS46_OCTVU</name>
<reference evidence="9" key="1">
    <citation type="submission" date="2023-08" db="EMBL/GenBank/DDBJ databases">
        <authorList>
            <person name="Alioto T."/>
            <person name="Alioto T."/>
            <person name="Gomez Garrido J."/>
        </authorList>
    </citation>
    <scope>NUCLEOTIDE SEQUENCE</scope>
</reference>
<feature type="chain" id="PRO_5041380906" evidence="7">
    <location>
        <begin position="20"/>
        <end position="319"/>
    </location>
</feature>
<evidence type="ECO:0000256" key="1">
    <source>
        <dbReference type="ARBA" id="ARBA00004613"/>
    </source>
</evidence>
<keyword evidence="7" id="KW-0732">Signal</keyword>
<evidence type="ECO:0000256" key="4">
    <source>
        <dbReference type="ARBA" id="ARBA00022900"/>
    </source>
</evidence>
<feature type="signal peptide" evidence="7">
    <location>
        <begin position="1"/>
        <end position="19"/>
    </location>
</feature>
<organism evidence="9 10">
    <name type="scientific">Octopus vulgaris</name>
    <name type="common">Common octopus</name>
    <dbReference type="NCBI Taxonomy" id="6645"/>
    <lineage>
        <taxon>Eukaryota</taxon>
        <taxon>Metazoa</taxon>
        <taxon>Spiralia</taxon>
        <taxon>Lophotrochozoa</taxon>
        <taxon>Mollusca</taxon>
        <taxon>Cephalopoda</taxon>
        <taxon>Coleoidea</taxon>
        <taxon>Octopodiformes</taxon>
        <taxon>Octopoda</taxon>
        <taxon>Incirrata</taxon>
        <taxon>Octopodidae</taxon>
        <taxon>Octopus</taxon>
    </lineage>
</organism>
<evidence type="ECO:0000256" key="7">
    <source>
        <dbReference type="SAM" id="SignalP"/>
    </source>
</evidence>
<evidence type="ECO:0000256" key="2">
    <source>
        <dbReference type="ARBA" id="ARBA00022525"/>
    </source>
</evidence>